<dbReference type="EMBL" id="CDSF01000090">
    <property type="protein sequence ID" value="CEO99298.1"/>
    <property type="molecule type" value="Genomic_DNA"/>
</dbReference>
<evidence type="ECO:0000313" key="5">
    <source>
        <dbReference type="Proteomes" id="UP000290189"/>
    </source>
</evidence>
<organism evidence="2 4">
    <name type="scientific">Plasmodiophora brassicae</name>
    <name type="common">Clubroot disease agent</name>
    <dbReference type="NCBI Taxonomy" id="37360"/>
    <lineage>
        <taxon>Eukaryota</taxon>
        <taxon>Sar</taxon>
        <taxon>Rhizaria</taxon>
        <taxon>Endomyxa</taxon>
        <taxon>Phytomyxea</taxon>
        <taxon>Plasmodiophorida</taxon>
        <taxon>Plasmodiophoridae</taxon>
        <taxon>Plasmodiophora</taxon>
    </lineage>
</organism>
<dbReference type="InterPro" id="IPR036770">
    <property type="entry name" value="Ankyrin_rpt-contain_sf"/>
</dbReference>
<feature type="signal peptide" evidence="1">
    <location>
        <begin position="1"/>
        <end position="19"/>
    </location>
</feature>
<evidence type="ECO:0000313" key="4">
    <source>
        <dbReference type="Proteomes" id="UP000039324"/>
    </source>
</evidence>
<gene>
    <name evidence="2" type="ORF">PBRA_001204</name>
    <name evidence="3" type="ORF">PLBR_LOCUS4530</name>
</gene>
<evidence type="ECO:0000313" key="3">
    <source>
        <dbReference type="EMBL" id="SPQ97315.1"/>
    </source>
</evidence>
<dbReference type="Proteomes" id="UP000039324">
    <property type="component" value="Unassembled WGS sequence"/>
</dbReference>
<dbReference type="EMBL" id="OVEO01000007">
    <property type="protein sequence ID" value="SPQ97315.1"/>
    <property type="molecule type" value="Genomic_DNA"/>
</dbReference>
<feature type="chain" id="PRO_5036293173" description="Ankyrin repeat protein" evidence="1">
    <location>
        <begin position="20"/>
        <end position="304"/>
    </location>
</feature>
<dbReference type="AlphaFoldDB" id="A0A0G4IVD9"/>
<proteinExistence type="predicted"/>
<keyword evidence="4" id="KW-1185">Reference proteome</keyword>
<protein>
    <recommendedName>
        <fullName evidence="6">Ankyrin repeat protein</fullName>
    </recommendedName>
</protein>
<dbReference type="Proteomes" id="UP000290189">
    <property type="component" value="Unassembled WGS sequence"/>
</dbReference>
<dbReference type="SUPFAM" id="SSF48403">
    <property type="entry name" value="Ankyrin repeat"/>
    <property type="match status" value="1"/>
</dbReference>
<reference evidence="2 4" key="1">
    <citation type="submission" date="2015-02" db="EMBL/GenBank/DDBJ databases">
        <authorList>
            <person name="Chooi Y.-H."/>
        </authorList>
    </citation>
    <scope>NUCLEOTIDE SEQUENCE [LARGE SCALE GENOMIC DNA]</scope>
    <source>
        <strain evidence="2">E3</strain>
    </source>
</reference>
<keyword evidence="1" id="KW-0732">Signal</keyword>
<accession>A0A0G4IVD9</accession>
<geneLocation type="mitochondrion" evidence="3"/>
<evidence type="ECO:0000256" key="1">
    <source>
        <dbReference type="SAM" id="SignalP"/>
    </source>
</evidence>
<sequence>MACWGAVLAVGLLVGFTNAAKMRVSDKRDIGDLIRRVLQCQRPVLGSVHPLHKSSTATSSELTLLHVIASILHRRLPELVSEYQEPYTSSALHNYYFQTGELLRLLCADGNDRVPHDIVDAQGNTALNSFINVFATGGYRFRPECFATMLRDQMRILDYLVSGADGNFINIQNERGRAPLHSLIGYWQDTATGCGMAALDCSLGTLGSIVSDMIRAGASTEVQDGNGDTALHLIARAAVSAFRGSGSREDEEAHKQMWVEKLIRPMVAAIRIQNNWEERPVDLVDDVPGLETIRDALDPRRYGY</sequence>
<evidence type="ECO:0008006" key="6">
    <source>
        <dbReference type="Google" id="ProtNLM"/>
    </source>
</evidence>
<dbReference type="Gene3D" id="1.25.40.20">
    <property type="entry name" value="Ankyrin repeat-containing domain"/>
    <property type="match status" value="1"/>
</dbReference>
<name>A0A0G4IVD9_PLABS</name>
<keyword evidence="3" id="KW-0496">Mitochondrion</keyword>
<reference evidence="3 5" key="2">
    <citation type="submission" date="2018-03" db="EMBL/GenBank/DDBJ databases">
        <authorList>
            <person name="Fogelqvist J."/>
        </authorList>
    </citation>
    <scope>NUCLEOTIDE SEQUENCE [LARGE SCALE GENOMIC DNA]</scope>
</reference>
<evidence type="ECO:0000313" key="2">
    <source>
        <dbReference type="EMBL" id="CEO99298.1"/>
    </source>
</evidence>